<feature type="transmembrane region" description="Helical" evidence="9">
    <location>
        <begin position="20"/>
        <end position="44"/>
    </location>
</feature>
<evidence type="ECO:0000313" key="11">
    <source>
        <dbReference type="Proteomes" id="UP000028602"/>
    </source>
</evidence>
<evidence type="ECO:0000256" key="7">
    <source>
        <dbReference type="ARBA" id="ARBA00023136"/>
    </source>
</evidence>
<evidence type="ECO:0000256" key="8">
    <source>
        <dbReference type="ARBA" id="ARBA00034708"/>
    </source>
</evidence>
<dbReference type="PANTHER" id="PTHR33281">
    <property type="entry name" value="UPF0187 PROTEIN YNEE"/>
    <property type="match status" value="1"/>
</dbReference>
<evidence type="ECO:0000256" key="2">
    <source>
        <dbReference type="ARBA" id="ARBA00022448"/>
    </source>
</evidence>
<keyword evidence="11" id="KW-1185">Reference proteome</keyword>
<comment type="similarity">
    <text evidence="8">Belongs to the anion channel-forming bestrophin (TC 1.A.46) family.</text>
</comment>
<evidence type="ECO:0000256" key="9">
    <source>
        <dbReference type="SAM" id="Phobius"/>
    </source>
</evidence>
<dbReference type="PANTHER" id="PTHR33281:SF19">
    <property type="entry name" value="VOLTAGE-DEPENDENT ANION CHANNEL-FORMING PROTEIN YNEE"/>
    <property type="match status" value="1"/>
</dbReference>
<keyword evidence="2" id="KW-0813">Transport</keyword>
<gene>
    <name evidence="10" type="ORF">GTPT_2302</name>
</gene>
<dbReference type="Pfam" id="PF25539">
    <property type="entry name" value="Bestrophin_2"/>
    <property type="match status" value="1"/>
</dbReference>
<evidence type="ECO:0000256" key="5">
    <source>
        <dbReference type="ARBA" id="ARBA00022989"/>
    </source>
</evidence>
<keyword evidence="5 9" id="KW-1133">Transmembrane helix</keyword>
<keyword evidence="7 9" id="KW-0472">Membrane</keyword>
<reference evidence="10 11" key="1">
    <citation type="submission" date="2014-05" db="EMBL/GenBank/DDBJ databases">
        <title>ATOL: Assembling a taxonomically balanced genome-scale reconstruction of the evolutionary history of the Enterobacteriaceae.</title>
        <authorList>
            <person name="Plunkett G.III."/>
            <person name="Neeno-Eckwall E.C."/>
            <person name="Glasner J.D."/>
            <person name="Perna N.T."/>
        </authorList>
    </citation>
    <scope>NUCLEOTIDE SEQUENCE [LARGE SCALE GENOMIC DNA]</scope>
    <source>
        <strain evidence="10 11">ATCC 33301</strain>
    </source>
</reference>
<evidence type="ECO:0000256" key="6">
    <source>
        <dbReference type="ARBA" id="ARBA00023065"/>
    </source>
</evidence>
<keyword evidence="3" id="KW-1003">Cell membrane</keyword>
<name>A0A085JEV5_9GAMM</name>
<keyword evidence="4 9" id="KW-0812">Transmembrane</keyword>
<dbReference type="EMBL" id="JMPR01000035">
    <property type="protein sequence ID" value="KFD19001.1"/>
    <property type="molecule type" value="Genomic_DNA"/>
</dbReference>
<comment type="subcellular location">
    <subcellularLocation>
        <location evidence="1">Cell membrane</location>
        <topology evidence="1">Multi-pass membrane protein</topology>
    </subcellularLocation>
</comment>
<proteinExistence type="inferred from homology"/>
<keyword evidence="6" id="KW-0406">Ion transport</keyword>
<evidence type="ECO:0000256" key="1">
    <source>
        <dbReference type="ARBA" id="ARBA00004651"/>
    </source>
</evidence>
<dbReference type="Proteomes" id="UP000028602">
    <property type="component" value="Unassembled WGS sequence"/>
</dbReference>
<dbReference type="GO" id="GO:0005886">
    <property type="term" value="C:plasma membrane"/>
    <property type="evidence" value="ECO:0007669"/>
    <property type="project" value="UniProtKB-SubCell"/>
</dbReference>
<dbReference type="OrthoDB" id="445589at2"/>
<evidence type="ECO:0000256" key="4">
    <source>
        <dbReference type="ARBA" id="ARBA00022692"/>
    </source>
</evidence>
<comment type="caution">
    <text evidence="10">The sequence shown here is derived from an EMBL/GenBank/DDBJ whole genome shotgun (WGS) entry which is preliminary data.</text>
</comment>
<organism evidence="10 11">
    <name type="scientific">Tatumella ptyseos ATCC 33301</name>
    <dbReference type="NCBI Taxonomy" id="1005995"/>
    <lineage>
        <taxon>Bacteria</taxon>
        <taxon>Pseudomonadati</taxon>
        <taxon>Pseudomonadota</taxon>
        <taxon>Gammaproteobacteria</taxon>
        <taxon>Enterobacterales</taxon>
        <taxon>Erwiniaceae</taxon>
        <taxon>Tatumella</taxon>
    </lineage>
</organism>
<dbReference type="RefSeq" id="WP_025901999.1">
    <property type="nucleotide sequence ID" value="NZ_ATMJ01000021.1"/>
</dbReference>
<evidence type="ECO:0000313" key="10">
    <source>
        <dbReference type="EMBL" id="KFD19001.1"/>
    </source>
</evidence>
<evidence type="ECO:0000256" key="3">
    <source>
        <dbReference type="ARBA" id="ARBA00022475"/>
    </source>
</evidence>
<dbReference type="AlphaFoldDB" id="A0A085JEV5"/>
<dbReference type="GO" id="GO:0005254">
    <property type="term" value="F:chloride channel activity"/>
    <property type="evidence" value="ECO:0007669"/>
    <property type="project" value="InterPro"/>
</dbReference>
<feature type="transmembrane region" description="Helical" evidence="9">
    <location>
        <begin position="50"/>
        <end position="70"/>
    </location>
</feature>
<sequence length="305" mass="34865">MIIRKPQHWFIRLFDWHGSVLSKISFRLSLNVLMSLLALLSLPWYESMNVRLTTAPFSLLGIAIAIFLGFRNNASYARFLEARLLWGTLLINSRILLRQLHSVLPANAPELIRFSELLSAYAYALKHQLRGSDARADLQRLLPEAVFQQVINSPFRANRVLLCLGESLGQMRREGKLSDILFTELDKPLRKLETILGGCERLDNTPIPFAYTLILHRTVYLFCTLLPFSLVTELHYMTILVSAFISYTFLSLESLAEELERPFGTASNQLPLDAICLTIERHMLEMNDLSPLPPALLPDRHFKLT</sequence>
<dbReference type="eggNOG" id="COG3781">
    <property type="taxonomic scope" value="Bacteria"/>
</dbReference>
<dbReference type="InterPro" id="IPR044669">
    <property type="entry name" value="YneE/VCCN1/2-like"/>
</dbReference>
<accession>A0A085JEV5</accession>
<protein>
    <submittedName>
        <fullName evidence="10">Putative membrane protein</fullName>
    </submittedName>
</protein>